<gene>
    <name evidence="7" type="ORF">PFMC_03750</name>
</gene>
<dbReference type="SUPFAM" id="SSF49785">
    <property type="entry name" value="Galactose-binding domain-like"/>
    <property type="match status" value="1"/>
</dbReference>
<dbReference type="OrthoDB" id="24948at2759"/>
<evidence type="ECO:0000256" key="2">
    <source>
        <dbReference type="ARBA" id="ARBA00022618"/>
    </source>
</evidence>
<dbReference type="Pfam" id="PF03256">
    <property type="entry name" value="ANAPC10"/>
    <property type="match status" value="1"/>
</dbReference>
<dbReference type="FunFam" id="2.60.120.260:FF:000132">
    <property type="entry name" value="Anaphase promoting complex subunit 10"/>
    <property type="match status" value="1"/>
</dbReference>
<evidence type="ECO:0000313" key="7">
    <source>
        <dbReference type="EMBL" id="ETW60470.1"/>
    </source>
</evidence>
<dbReference type="GO" id="GO:0070979">
    <property type="term" value="P:protein K11-linked ubiquitination"/>
    <property type="evidence" value="ECO:0007669"/>
    <property type="project" value="TreeGrafter"/>
</dbReference>
<dbReference type="GO" id="GO:0031145">
    <property type="term" value="P:anaphase-promoting complex-dependent catabolic process"/>
    <property type="evidence" value="ECO:0007669"/>
    <property type="project" value="InterPro"/>
</dbReference>
<accession>A0A024X5V1</accession>
<dbReference type="InterPro" id="IPR008979">
    <property type="entry name" value="Galactose-bd-like_sf"/>
</dbReference>
<organism evidence="7 8">
    <name type="scientific">Plasmodium falciparum (isolate Camp / Malaysia)</name>
    <dbReference type="NCBI Taxonomy" id="5835"/>
    <lineage>
        <taxon>Eukaryota</taxon>
        <taxon>Sar</taxon>
        <taxon>Alveolata</taxon>
        <taxon>Apicomplexa</taxon>
        <taxon>Aconoidasida</taxon>
        <taxon>Haemosporida</taxon>
        <taxon>Plasmodiidae</taxon>
        <taxon>Plasmodium</taxon>
        <taxon>Plasmodium (Laverania)</taxon>
    </lineage>
</organism>
<evidence type="ECO:0000256" key="5">
    <source>
        <dbReference type="ARBA" id="ARBA00023306"/>
    </source>
</evidence>
<dbReference type="GO" id="GO:0005680">
    <property type="term" value="C:anaphase-promoting complex"/>
    <property type="evidence" value="ECO:0007669"/>
    <property type="project" value="InterPro"/>
</dbReference>
<dbReference type="EMBL" id="KI927529">
    <property type="protein sequence ID" value="ETW60470.1"/>
    <property type="molecule type" value="Genomic_DNA"/>
</dbReference>
<comment type="similarity">
    <text evidence="1">Belongs to the APC10 family.</text>
</comment>
<protein>
    <recommendedName>
        <fullName evidence="6">DOC domain-containing protein</fullName>
    </recommendedName>
</protein>
<evidence type="ECO:0000313" key="8">
    <source>
        <dbReference type="Proteomes" id="UP000030694"/>
    </source>
</evidence>
<dbReference type="Proteomes" id="UP000030694">
    <property type="component" value="Unassembled WGS sequence"/>
</dbReference>
<dbReference type="PROSITE" id="PS51284">
    <property type="entry name" value="DOC"/>
    <property type="match status" value="1"/>
</dbReference>
<evidence type="ECO:0000256" key="4">
    <source>
        <dbReference type="ARBA" id="ARBA00022786"/>
    </source>
</evidence>
<dbReference type="SMART" id="SM01337">
    <property type="entry name" value="APC10"/>
    <property type="match status" value="1"/>
</dbReference>
<dbReference type="PANTHER" id="PTHR12936">
    <property type="entry name" value="ANAPHASE-PROMOTING COMPLEX 10"/>
    <property type="match status" value="1"/>
</dbReference>
<dbReference type="CDD" id="cd08366">
    <property type="entry name" value="APC10"/>
    <property type="match status" value="1"/>
</dbReference>
<reference evidence="7 8" key="1">
    <citation type="submission" date="2013-02" db="EMBL/GenBank/DDBJ databases">
        <title>The Genome Annotation of Plasmodium falciparum CAMP/Malaysia.</title>
        <authorList>
            <consortium name="The Broad Institute Genome Sequencing Platform"/>
            <consortium name="The Broad Institute Genome Sequencing Center for Infectious Disease"/>
            <person name="Neafsey D."/>
            <person name="Hoffman S."/>
            <person name="Volkman S."/>
            <person name="Rosenthal P."/>
            <person name="Walker B."/>
            <person name="Young S.K."/>
            <person name="Zeng Q."/>
            <person name="Gargeya S."/>
            <person name="Fitzgerald M."/>
            <person name="Haas B."/>
            <person name="Abouelleil A."/>
            <person name="Allen A.W."/>
            <person name="Alvarado L."/>
            <person name="Arachchi H.M."/>
            <person name="Berlin A.M."/>
            <person name="Chapman S.B."/>
            <person name="Gainer-Dewar J."/>
            <person name="Goldberg J."/>
            <person name="Griggs A."/>
            <person name="Gujja S."/>
            <person name="Hansen M."/>
            <person name="Howarth C."/>
            <person name="Imamovic A."/>
            <person name="Ireland A."/>
            <person name="Larimer J."/>
            <person name="McCowan C."/>
            <person name="Murphy C."/>
            <person name="Pearson M."/>
            <person name="Poon T.W."/>
            <person name="Priest M."/>
            <person name="Roberts A."/>
            <person name="Saif S."/>
            <person name="Shea T."/>
            <person name="Sisk P."/>
            <person name="Sykes S."/>
            <person name="Wortman J."/>
            <person name="Nusbaum C."/>
            <person name="Birren B."/>
        </authorList>
    </citation>
    <scope>NUCLEOTIDE SEQUENCE [LARGE SCALE GENOMIC DNA]</scope>
    <source>
        <strain evidence="7 8">CAMP/Malaysia</strain>
    </source>
</reference>
<evidence type="ECO:0000259" key="6">
    <source>
        <dbReference type="PROSITE" id="PS51284"/>
    </source>
</evidence>
<name>A0A024X5V1_PLAFC</name>
<evidence type="ECO:0000256" key="3">
    <source>
        <dbReference type="ARBA" id="ARBA00022776"/>
    </source>
</evidence>
<keyword evidence="4" id="KW-0833">Ubl conjugation pathway</keyword>
<dbReference type="PANTHER" id="PTHR12936:SF0">
    <property type="entry name" value="ANAPHASE-PROMOTING COMPLEX SUBUNIT 10"/>
    <property type="match status" value="1"/>
</dbReference>
<sequence length="500" mass="60785">MTITLESLSEEKLQNYNNKRKYNCRMTFKRFTKKRFKNKDKNKEGKINIRTSLIKNEIIGDDNEEFIDNSFMRTCHKFKFYKSNRTDVYNPYDRKLEKYNYERDETFCSLTDLEYIVHDDQKKKNKYFIYKNKSLNDYNSCFEKKSKRLRWFRLKRKKKKDYVNEESIKYLNESVCSNYKEANKSNQIQNSSEYTRVLITSIMTGDNISKSKNISLNYIADYQYDYSYYNYDTEYNLDINYKYVNFCHIIEQLDILDSQKKISHESVKKKACNFERLKKKNEKYYSFLDLESKLNNLYDNDISSFLYENKISLDDTHRLPKIRLSKKYVELGCLGVWKLSSFKNKFNVKNLRDIDPNTYWQTDSLAPHTITIQFIKFLKISKIYLLLNYYLDESYTPHDITIHIGNDENHLELLCETFCDMNKYSLNEPFWFLIDFEKCNMSSYYYNYNINHLKKKNHIYCRCLKISIISSQHNGKDTRIRQLQIYGPNYFHYKYDKMLI</sequence>
<keyword evidence="3" id="KW-0498">Mitosis</keyword>
<keyword evidence="5" id="KW-0131">Cell cycle</keyword>
<dbReference type="GO" id="GO:0051301">
    <property type="term" value="P:cell division"/>
    <property type="evidence" value="ECO:0007669"/>
    <property type="project" value="UniProtKB-KW"/>
</dbReference>
<feature type="domain" description="DOC" evidence="6">
    <location>
        <begin position="307"/>
        <end position="500"/>
    </location>
</feature>
<dbReference type="InterPro" id="IPR016901">
    <property type="entry name" value="APC10/Doc1"/>
</dbReference>
<dbReference type="InterPro" id="IPR004939">
    <property type="entry name" value="APC_su10/DOC_dom"/>
</dbReference>
<dbReference type="AlphaFoldDB" id="A0A024X5V1"/>
<keyword evidence="2" id="KW-0132">Cell division</keyword>
<dbReference type="Gene3D" id="2.60.120.260">
    <property type="entry name" value="Galactose-binding domain-like"/>
    <property type="match status" value="1"/>
</dbReference>
<proteinExistence type="inferred from homology"/>
<reference evidence="7 8" key="2">
    <citation type="submission" date="2013-02" db="EMBL/GenBank/DDBJ databases">
        <title>The Genome Sequence of Plasmodium falciparum CAMP/Malaysia.</title>
        <authorList>
            <consortium name="The Broad Institute Genome Sequencing Platform"/>
            <consortium name="The Broad Institute Genome Sequencing Center for Infectious Disease"/>
            <person name="Neafsey D."/>
            <person name="Cheeseman I."/>
            <person name="Volkman S."/>
            <person name="Adams J."/>
            <person name="Walker B."/>
            <person name="Young S.K."/>
            <person name="Zeng Q."/>
            <person name="Gargeya S."/>
            <person name="Fitzgerald M."/>
            <person name="Haas B."/>
            <person name="Abouelleil A."/>
            <person name="Alvarado L."/>
            <person name="Arachchi H.M."/>
            <person name="Berlin A.M."/>
            <person name="Chapman S.B."/>
            <person name="Dewar J."/>
            <person name="Goldberg J."/>
            <person name="Griggs A."/>
            <person name="Gujja S."/>
            <person name="Hansen M."/>
            <person name="Howarth C."/>
            <person name="Imamovic A."/>
            <person name="Larimer J."/>
            <person name="McCowan C."/>
            <person name="Murphy C."/>
            <person name="Neiman D."/>
            <person name="Pearson M."/>
            <person name="Priest M."/>
            <person name="Roberts A."/>
            <person name="Saif S."/>
            <person name="Shea T."/>
            <person name="Sisk P."/>
            <person name="Sykes S."/>
            <person name="Wortman J."/>
            <person name="Nusbaum C."/>
            <person name="Birren B."/>
        </authorList>
    </citation>
    <scope>NUCLEOTIDE SEQUENCE [LARGE SCALE GENOMIC DNA]</scope>
    <source>
        <strain evidence="7 8">CAMP/Malaysia</strain>
    </source>
</reference>
<evidence type="ECO:0000256" key="1">
    <source>
        <dbReference type="ARBA" id="ARBA00006762"/>
    </source>
</evidence>